<keyword evidence="7 14" id="KW-0418">Kinase</keyword>
<evidence type="ECO:0000256" key="4">
    <source>
        <dbReference type="ARBA" id="ARBA00022553"/>
    </source>
</evidence>
<keyword evidence="6 11" id="KW-0812">Transmembrane</keyword>
<keyword evidence="4" id="KW-0597">Phosphoprotein</keyword>
<dbReference type="Pfam" id="PF00672">
    <property type="entry name" value="HAMP"/>
    <property type="match status" value="1"/>
</dbReference>
<dbReference type="Gene3D" id="3.30.565.10">
    <property type="entry name" value="Histidine kinase-like ATPase, C-terminal domain"/>
    <property type="match status" value="1"/>
</dbReference>
<dbReference type="InterPro" id="IPR004358">
    <property type="entry name" value="Sig_transdc_His_kin-like_C"/>
</dbReference>
<dbReference type="SMART" id="SM00304">
    <property type="entry name" value="HAMP"/>
    <property type="match status" value="1"/>
</dbReference>
<dbReference type="Gene3D" id="6.10.340.10">
    <property type="match status" value="1"/>
</dbReference>
<dbReference type="PANTHER" id="PTHR45436:SF5">
    <property type="entry name" value="SENSOR HISTIDINE KINASE TRCS"/>
    <property type="match status" value="1"/>
</dbReference>
<evidence type="ECO:0000259" key="13">
    <source>
        <dbReference type="PROSITE" id="PS50885"/>
    </source>
</evidence>
<accession>A0ABX2A040</accession>
<keyword evidence="5" id="KW-0808">Transferase</keyword>
<dbReference type="Gene3D" id="1.10.287.130">
    <property type="match status" value="1"/>
</dbReference>
<dbReference type="CDD" id="cd06225">
    <property type="entry name" value="HAMP"/>
    <property type="match status" value="1"/>
</dbReference>
<keyword evidence="8 11" id="KW-1133">Transmembrane helix</keyword>
<proteinExistence type="predicted"/>
<dbReference type="PROSITE" id="PS50885">
    <property type="entry name" value="HAMP"/>
    <property type="match status" value="1"/>
</dbReference>
<organism evidence="14 15">
    <name type="scientific">Isoptericola halotolerans</name>
    <dbReference type="NCBI Taxonomy" id="300560"/>
    <lineage>
        <taxon>Bacteria</taxon>
        <taxon>Bacillati</taxon>
        <taxon>Actinomycetota</taxon>
        <taxon>Actinomycetes</taxon>
        <taxon>Micrococcales</taxon>
        <taxon>Promicromonosporaceae</taxon>
        <taxon>Isoptericola</taxon>
    </lineage>
</organism>
<dbReference type="Pfam" id="PF02518">
    <property type="entry name" value="HATPase_c"/>
    <property type="match status" value="1"/>
</dbReference>
<dbReference type="PRINTS" id="PR00344">
    <property type="entry name" value="BCTRLSENSOR"/>
</dbReference>
<keyword evidence="9" id="KW-0902">Two-component regulatory system</keyword>
<evidence type="ECO:0000313" key="14">
    <source>
        <dbReference type="EMBL" id="NOV96203.1"/>
    </source>
</evidence>
<dbReference type="SUPFAM" id="SSF158472">
    <property type="entry name" value="HAMP domain-like"/>
    <property type="match status" value="1"/>
</dbReference>
<feature type="domain" description="Histidine kinase" evidence="12">
    <location>
        <begin position="271"/>
        <end position="482"/>
    </location>
</feature>
<dbReference type="GO" id="GO:0016301">
    <property type="term" value="F:kinase activity"/>
    <property type="evidence" value="ECO:0007669"/>
    <property type="project" value="UniProtKB-KW"/>
</dbReference>
<dbReference type="InterPro" id="IPR003661">
    <property type="entry name" value="HisK_dim/P_dom"/>
</dbReference>
<dbReference type="CDD" id="cd00082">
    <property type="entry name" value="HisKA"/>
    <property type="match status" value="1"/>
</dbReference>
<evidence type="ECO:0000256" key="5">
    <source>
        <dbReference type="ARBA" id="ARBA00022679"/>
    </source>
</evidence>
<comment type="subcellular location">
    <subcellularLocation>
        <location evidence="2">Cell membrane</location>
    </subcellularLocation>
</comment>
<dbReference type="RefSeq" id="WP_171782427.1">
    <property type="nucleotide sequence ID" value="NZ_BAAAML010000002.1"/>
</dbReference>
<keyword evidence="10 11" id="KW-0472">Membrane</keyword>
<reference evidence="14 15" key="1">
    <citation type="submission" date="2020-05" db="EMBL/GenBank/DDBJ databases">
        <title>Genomic Encyclopedia of Type Strains, Phase III (KMG-III): the genomes of soil and plant-associated and newly described type strains.</title>
        <authorList>
            <person name="Whitman W."/>
        </authorList>
    </citation>
    <scope>NUCLEOTIDE SEQUENCE [LARGE SCALE GENOMIC DNA]</scope>
    <source>
        <strain evidence="14 15">KCTC 19046</strain>
    </source>
</reference>
<dbReference type="Proteomes" id="UP000757540">
    <property type="component" value="Unassembled WGS sequence"/>
</dbReference>
<evidence type="ECO:0000256" key="1">
    <source>
        <dbReference type="ARBA" id="ARBA00000085"/>
    </source>
</evidence>
<dbReference type="InterPro" id="IPR005467">
    <property type="entry name" value="His_kinase_dom"/>
</dbReference>
<dbReference type="Pfam" id="PF00512">
    <property type="entry name" value="HisKA"/>
    <property type="match status" value="1"/>
</dbReference>
<evidence type="ECO:0000256" key="10">
    <source>
        <dbReference type="ARBA" id="ARBA00023136"/>
    </source>
</evidence>
<comment type="caution">
    <text evidence="14">The sequence shown here is derived from an EMBL/GenBank/DDBJ whole genome shotgun (WGS) entry which is preliminary data.</text>
</comment>
<dbReference type="SMART" id="SM00388">
    <property type="entry name" value="HisKA"/>
    <property type="match status" value="1"/>
</dbReference>
<dbReference type="InterPro" id="IPR003660">
    <property type="entry name" value="HAMP_dom"/>
</dbReference>
<sequence length="503" mass="53633">MARLADPARGLTVRTRILAALLALTALALTLAGGTAYWLAYQQVDTRIDADLRQDVGELKALADSGVNPATGEPFASPEDVVVAAIQLTVPSRNEGVLGLREGQSPLVSQQSVTVHLESDAEFVRAISPLVTEDHAVLRLVRTATTDYRAVVIPVTSAAAVSDPGQAPAALVLAYDRRAEHAETQAVFRTYGLVALAALVVTGVVGWLVAGRLLRPIRLLAATAQQIGDTDLSARIPETGNDDLTRLTQAVNGMLGRLESSFEAQRRLLDDVGHELRTPLTIVRGHLELMDPHDPADAAETRDLTLDELDRMRRLVDDLVTLATVGQPDFVRPAPVDLGRLTDDVHDKARTLGERRWLVDARTDTTALADGQRLTQAWLQLAANAVKFSEPGSTVAIGSRASDDGTRVRLWVRDEGVGIAEDDAAAIFERFARGHHGEVRREGSGLGLAIVAAIVAGHQGKITVDSAPGRGATFLIDLPVHPEAAAPAAEPSITLPTDGRNHP</sequence>
<evidence type="ECO:0000313" key="15">
    <source>
        <dbReference type="Proteomes" id="UP000757540"/>
    </source>
</evidence>
<dbReference type="InterPro" id="IPR003594">
    <property type="entry name" value="HATPase_dom"/>
</dbReference>
<dbReference type="InterPro" id="IPR036890">
    <property type="entry name" value="HATPase_C_sf"/>
</dbReference>
<dbReference type="PROSITE" id="PS50109">
    <property type="entry name" value="HIS_KIN"/>
    <property type="match status" value="1"/>
</dbReference>
<dbReference type="EMBL" id="JABEZU010000001">
    <property type="protein sequence ID" value="NOV96203.1"/>
    <property type="molecule type" value="Genomic_DNA"/>
</dbReference>
<feature type="transmembrane region" description="Helical" evidence="11">
    <location>
        <begin position="191"/>
        <end position="210"/>
    </location>
</feature>
<evidence type="ECO:0000256" key="3">
    <source>
        <dbReference type="ARBA" id="ARBA00012438"/>
    </source>
</evidence>
<evidence type="ECO:0000256" key="7">
    <source>
        <dbReference type="ARBA" id="ARBA00022777"/>
    </source>
</evidence>
<evidence type="ECO:0000256" key="6">
    <source>
        <dbReference type="ARBA" id="ARBA00022692"/>
    </source>
</evidence>
<evidence type="ECO:0000256" key="2">
    <source>
        <dbReference type="ARBA" id="ARBA00004236"/>
    </source>
</evidence>
<protein>
    <recommendedName>
        <fullName evidence="3">histidine kinase</fullName>
        <ecNumber evidence="3">2.7.13.3</ecNumber>
    </recommendedName>
</protein>
<dbReference type="SMART" id="SM00387">
    <property type="entry name" value="HATPase_c"/>
    <property type="match status" value="1"/>
</dbReference>
<dbReference type="PANTHER" id="PTHR45436">
    <property type="entry name" value="SENSOR HISTIDINE KINASE YKOH"/>
    <property type="match status" value="1"/>
</dbReference>
<keyword evidence="15" id="KW-1185">Reference proteome</keyword>
<evidence type="ECO:0000256" key="8">
    <source>
        <dbReference type="ARBA" id="ARBA00022989"/>
    </source>
</evidence>
<dbReference type="SUPFAM" id="SSF55874">
    <property type="entry name" value="ATPase domain of HSP90 chaperone/DNA topoisomerase II/histidine kinase"/>
    <property type="match status" value="1"/>
</dbReference>
<comment type="catalytic activity">
    <reaction evidence="1">
        <text>ATP + protein L-histidine = ADP + protein N-phospho-L-histidine.</text>
        <dbReference type="EC" id="2.7.13.3"/>
    </reaction>
</comment>
<dbReference type="InterPro" id="IPR036097">
    <property type="entry name" value="HisK_dim/P_sf"/>
</dbReference>
<dbReference type="SUPFAM" id="SSF47384">
    <property type="entry name" value="Homodimeric domain of signal transducing histidine kinase"/>
    <property type="match status" value="1"/>
</dbReference>
<dbReference type="InterPro" id="IPR050428">
    <property type="entry name" value="TCS_sensor_his_kinase"/>
</dbReference>
<gene>
    <name evidence="14" type="ORF">HDG69_000756</name>
</gene>
<evidence type="ECO:0000256" key="11">
    <source>
        <dbReference type="SAM" id="Phobius"/>
    </source>
</evidence>
<dbReference type="EC" id="2.7.13.3" evidence="3"/>
<evidence type="ECO:0000256" key="9">
    <source>
        <dbReference type="ARBA" id="ARBA00023012"/>
    </source>
</evidence>
<evidence type="ECO:0000259" key="12">
    <source>
        <dbReference type="PROSITE" id="PS50109"/>
    </source>
</evidence>
<name>A0ABX2A040_9MICO</name>
<feature type="domain" description="HAMP" evidence="13">
    <location>
        <begin position="211"/>
        <end position="263"/>
    </location>
</feature>